<name>A0AAV4V482_CAEEX</name>
<proteinExistence type="predicted"/>
<dbReference type="EMBL" id="BPLR01013943">
    <property type="protein sequence ID" value="GIY64947.1"/>
    <property type="molecule type" value="Genomic_DNA"/>
</dbReference>
<protein>
    <submittedName>
        <fullName evidence="1">Uncharacterized protein</fullName>
    </submittedName>
</protein>
<organism evidence="1 2">
    <name type="scientific">Caerostris extrusa</name>
    <name type="common">Bark spider</name>
    <name type="synonym">Caerostris bankana</name>
    <dbReference type="NCBI Taxonomy" id="172846"/>
    <lineage>
        <taxon>Eukaryota</taxon>
        <taxon>Metazoa</taxon>
        <taxon>Ecdysozoa</taxon>
        <taxon>Arthropoda</taxon>
        <taxon>Chelicerata</taxon>
        <taxon>Arachnida</taxon>
        <taxon>Araneae</taxon>
        <taxon>Araneomorphae</taxon>
        <taxon>Entelegynae</taxon>
        <taxon>Araneoidea</taxon>
        <taxon>Araneidae</taxon>
        <taxon>Caerostris</taxon>
    </lineage>
</organism>
<gene>
    <name evidence="1" type="ORF">CEXT_383091</name>
</gene>
<dbReference type="AlphaFoldDB" id="A0AAV4V482"/>
<reference evidence="1 2" key="1">
    <citation type="submission" date="2021-06" db="EMBL/GenBank/DDBJ databases">
        <title>Caerostris extrusa draft genome.</title>
        <authorList>
            <person name="Kono N."/>
            <person name="Arakawa K."/>
        </authorList>
    </citation>
    <scope>NUCLEOTIDE SEQUENCE [LARGE SCALE GENOMIC DNA]</scope>
</reference>
<keyword evidence="2" id="KW-1185">Reference proteome</keyword>
<accession>A0AAV4V482</accession>
<dbReference type="Proteomes" id="UP001054945">
    <property type="component" value="Unassembled WGS sequence"/>
</dbReference>
<evidence type="ECO:0000313" key="1">
    <source>
        <dbReference type="EMBL" id="GIY64947.1"/>
    </source>
</evidence>
<evidence type="ECO:0000313" key="2">
    <source>
        <dbReference type="Proteomes" id="UP001054945"/>
    </source>
</evidence>
<sequence>MINKRLDFQASKSGLTCPKCSFNAILTMTFLGRMSKGHGSPLKALNGKGEGGIVCRNTP</sequence>
<feature type="non-terminal residue" evidence="1">
    <location>
        <position position="59"/>
    </location>
</feature>
<comment type="caution">
    <text evidence="1">The sequence shown here is derived from an EMBL/GenBank/DDBJ whole genome shotgun (WGS) entry which is preliminary data.</text>
</comment>